<reference evidence="2 3" key="2">
    <citation type="submission" date="2018-11" db="EMBL/GenBank/DDBJ databases">
        <authorList>
            <consortium name="Pathogen Informatics"/>
        </authorList>
    </citation>
    <scope>NUCLEOTIDE SEQUENCE [LARGE SCALE GENOMIC DNA]</scope>
    <source>
        <strain evidence="2 3">MHpl1</strain>
    </source>
</reference>
<protein>
    <submittedName>
        <fullName evidence="2 4">Uncharacterized protein</fullName>
    </submittedName>
</protein>
<gene>
    <name evidence="2" type="ORF">HPLM_LOCUS13524</name>
</gene>
<dbReference type="AlphaFoldDB" id="A0A158QPX7"/>
<dbReference type="WBParaSite" id="HPLM_0001353101-mRNA-1">
    <property type="protein sequence ID" value="HPLM_0001353101-mRNA-1"/>
    <property type="gene ID" value="HPLM_0001353101"/>
</dbReference>
<dbReference type="Proteomes" id="UP000268014">
    <property type="component" value="Unassembled WGS sequence"/>
</dbReference>
<proteinExistence type="predicted"/>
<reference evidence="4" key="1">
    <citation type="submission" date="2016-04" db="UniProtKB">
        <authorList>
            <consortium name="WormBaseParasite"/>
        </authorList>
    </citation>
    <scope>IDENTIFICATION</scope>
</reference>
<accession>A0A158QPX7</accession>
<evidence type="ECO:0000256" key="1">
    <source>
        <dbReference type="SAM" id="MobiDB-lite"/>
    </source>
</evidence>
<feature type="region of interest" description="Disordered" evidence="1">
    <location>
        <begin position="1"/>
        <end position="40"/>
    </location>
</feature>
<dbReference type="EMBL" id="UZAF01018243">
    <property type="protein sequence ID" value="VDO49545.1"/>
    <property type="molecule type" value="Genomic_DNA"/>
</dbReference>
<keyword evidence="3" id="KW-1185">Reference proteome</keyword>
<evidence type="ECO:0000313" key="4">
    <source>
        <dbReference type="WBParaSite" id="HPLM_0001353101-mRNA-1"/>
    </source>
</evidence>
<evidence type="ECO:0000313" key="3">
    <source>
        <dbReference type="Proteomes" id="UP000268014"/>
    </source>
</evidence>
<name>A0A158QPX7_HAEPC</name>
<organism evidence="4">
    <name type="scientific">Haemonchus placei</name>
    <name type="common">Barber's pole worm</name>
    <dbReference type="NCBI Taxonomy" id="6290"/>
    <lineage>
        <taxon>Eukaryota</taxon>
        <taxon>Metazoa</taxon>
        <taxon>Ecdysozoa</taxon>
        <taxon>Nematoda</taxon>
        <taxon>Chromadorea</taxon>
        <taxon>Rhabditida</taxon>
        <taxon>Rhabditina</taxon>
        <taxon>Rhabditomorpha</taxon>
        <taxon>Strongyloidea</taxon>
        <taxon>Trichostrongylidae</taxon>
        <taxon>Haemonchus</taxon>
    </lineage>
</organism>
<feature type="compositionally biased region" description="Basic and acidic residues" evidence="1">
    <location>
        <begin position="1"/>
        <end position="26"/>
    </location>
</feature>
<sequence length="40" mass="4551">MERGILRANDRNNEVNSKKTSTEARKRSTNSICLLSADDR</sequence>
<evidence type="ECO:0000313" key="2">
    <source>
        <dbReference type="EMBL" id="VDO49545.1"/>
    </source>
</evidence>